<dbReference type="PROSITE" id="PS51819">
    <property type="entry name" value="VOC"/>
    <property type="match status" value="1"/>
</dbReference>
<evidence type="ECO:0000313" key="3">
    <source>
        <dbReference type="Proteomes" id="UP000199417"/>
    </source>
</evidence>
<organism evidence="2 3">
    <name type="scientific">Rhodococcus tukisamuensis</name>
    <dbReference type="NCBI Taxonomy" id="168276"/>
    <lineage>
        <taxon>Bacteria</taxon>
        <taxon>Bacillati</taxon>
        <taxon>Actinomycetota</taxon>
        <taxon>Actinomycetes</taxon>
        <taxon>Mycobacteriales</taxon>
        <taxon>Nocardiaceae</taxon>
        <taxon>Rhodococcus</taxon>
    </lineage>
</organism>
<reference evidence="2 3" key="1">
    <citation type="submission" date="2016-10" db="EMBL/GenBank/DDBJ databases">
        <authorList>
            <person name="de Groot N.N."/>
        </authorList>
    </citation>
    <scope>NUCLEOTIDE SEQUENCE [LARGE SCALE GENOMIC DNA]</scope>
    <source>
        <strain evidence="2 3">JCM 11308</strain>
    </source>
</reference>
<dbReference type="AlphaFoldDB" id="A0A1G6QJN1"/>
<proteinExistence type="predicted"/>
<sequence length="164" mass="17752">MNTIPTPVPDGYTTLTPFLVVDGATAAIDFYVDVFGARLISRNDLPDGRIAHAELDFGTGRLQLSDPMPESGLVAPDPAAPVNHSYVLYCADVDRVWRTAVDAGATAFEEPSTFVTGDRFGAVLDPFGHRWAIMTRVEEVSEEEARRRVDAWLADEAASVNSPG</sequence>
<feature type="domain" description="VOC" evidence="1">
    <location>
        <begin position="11"/>
        <end position="136"/>
    </location>
</feature>
<gene>
    <name evidence="2" type="ORF">SAMN05444580_10299</name>
</gene>
<dbReference type="InterPro" id="IPR037523">
    <property type="entry name" value="VOC_core"/>
</dbReference>
<dbReference type="PANTHER" id="PTHR34109">
    <property type="entry name" value="BNAUNNG04460D PROTEIN-RELATED"/>
    <property type="match status" value="1"/>
</dbReference>
<dbReference type="RefSeq" id="WP_072843837.1">
    <property type="nucleotide sequence ID" value="NZ_FNAB01000002.1"/>
</dbReference>
<dbReference type="STRING" id="168276.SAMN05444580_10299"/>
<protein>
    <submittedName>
        <fullName evidence="2">Uncharacterized conserved protein PhnB, glyoxalase superfamily</fullName>
    </submittedName>
</protein>
<dbReference type="Pfam" id="PF00903">
    <property type="entry name" value="Glyoxalase"/>
    <property type="match status" value="1"/>
</dbReference>
<evidence type="ECO:0000259" key="1">
    <source>
        <dbReference type="PROSITE" id="PS51819"/>
    </source>
</evidence>
<dbReference type="InterPro" id="IPR029068">
    <property type="entry name" value="Glyas_Bleomycin-R_OHBP_Dase"/>
</dbReference>
<dbReference type="Gene3D" id="3.30.720.120">
    <property type="match status" value="1"/>
</dbReference>
<keyword evidence="3" id="KW-1185">Reference proteome</keyword>
<evidence type="ECO:0000313" key="2">
    <source>
        <dbReference type="EMBL" id="SDC92599.1"/>
    </source>
</evidence>
<dbReference type="SUPFAM" id="SSF54593">
    <property type="entry name" value="Glyoxalase/Bleomycin resistance protein/Dihydroxybiphenyl dioxygenase"/>
    <property type="match status" value="1"/>
</dbReference>
<dbReference type="PANTHER" id="PTHR34109:SF1">
    <property type="entry name" value="VOC DOMAIN-CONTAINING PROTEIN"/>
    <property type="match status" value="1"/>
</dbReference>
<dbReference type="EMBL" id="FNAB01000002">
    <property type="protein sequence ID" value="SDC92599.1"/>
    <property type="molecule type" value="Genomic_DNA"/>
</dbReference>
<name>A0A1G6QJN1_9NOCA</name>
<accession>A0A1G6QJN1</accession>
<dbReference type="InterPro" id="IPR004360">
    <property type="entry name" value="Glyas_Fos-R_dOase_dom"/>
</dbReference>
<dbReference type="Gene3D" id="3.30.720.110">
    <property type="match status" value="1"/>
</dbReference>
<dbReference type="CDD" id="cd07246">
    <property type="entry name" value="VOC_like"/>
    <property type="match status" value="1"/>
</dbReference>
<dbReference type="Proteomes" id="UP000199417">
    <property type="component" value="Unassembled WGS sequence"/>
</dbReference>